<keyword evidence="3" id="KW-0560">Oxidoreductase</keyword>
<keyword evidence="4" id="KW-1185">Reference proteome</keyword>
<dbReference type="RefSeq" id="WP_055260146.1">
    <property type="nucleotide sequence ID" value="NZ_BCMV01000067.1"/>
</dbReference>
<gene>
    <name evidence="3" type="primary">afr</name>
    <name evidence="3" type="ORF">ERS852473_02160</name>
</gene>
<dbReference type="InterPro" id="IPR036291">
    <property type="entry name" value="NAD(P)-bd_dom_sf"/>
</dbReference>
<proteinExistence type="predicted"/>
<evidence type="ECO:0000313" key="4">
    <source>
        <dbReference type="Proteomes" id="UP000095488"/>
    </source>
</evidence>
<dbReference type="PANTHER" id="PTHR43054">
    <property type="match status" value="1"/>
</dbReference>
<dbReference type="Pfam" id="PF01408">
    <property type="entry name" value="GFO_IDH_MocA"/>
    <property type="match status" value="1"/>
</dbReference>
<dbReference type="InterPro" id="IPR000683">
    <property type="entry name" value="Gfo/Idh/MocA-like_OxRdtase_N"/>
</dbReference>
<organism evidence="3 4">
    <name type="scientific">Sarcina ventriculi</name>
    <name type="common">Clostridium ventriculi</name>
    <dbReference type="NCBI Taxonomy" id="1267"/>
    <lineage>
        <taxon>Bacteria</taxon>
        <taxon>Bacillati</taxon>
        <taxon>Bacillota</taxon>
        <taxon>Clostridia</taxon>
        <taxon>Eubacteriales</taxon>
        <taxon>Clostridiaceae</taxon>
        <taxon>Sarcina</taxon>
    </lineage>
</organism>
<evidence type="ECO:0000313" key="3">
    <source>
        <dbReference type="EMBL" id="CUO19337.1"/>
    </source>
</evidence>
<evidence type="ECO:0000259" key="1">
    <source>
        <dbReference type="Pfam" id="PF01408"/>
    </source>
</evidence>
<feature type="domain" description="GFO/IDH/MocA-like oxidoreductase" evidence="2">
    <location>
        <begin position="138"/>
        <end position="246"/>
    </location>
</feature>
<dbReference type="GO" id="GO:0033712">
    <property type="term" value="F:1,5-anhydro-D-fructose reductase (1,5-anhydro-D-mannitol-forming) activity"/>
    <property type="evidence" value="ECO:0007669"/>
    <property type="project" value="UniProtKB-EC"/>
</dbReference>
<evidence type="ECO:0000259" key="2">
    <source>
        <dbReference type="Pfam" id="PF22725"/>
    </source>
</evidence>
<reference evidence="3 4" key="1">
    <citation type="submission" date="2015-09" db="EMBL/GenBank/DDBJ databases">
        <authorList>
            <consortium name="Pathogen Informatics"/>
            <person name="Wu L."/>
            <person name="Ma J."/>
        </authorList>
    </citation>
    <scope>NUCLEOTIDE SEQUENCE [LARGE SCALE GENOMIC DNA]</scope>
    <source>
        <strain evidence="3 4">2789STDY5834858</strain>
    </source>
</reference>
<protein>
    <submittedName>
        <fullName evidence="3">1,5-anhydro-D-fructose reductase</fullName>
        <ecNumber evidence="3">1.1.1.292</ecNumber>
    </submittedName>
</protein>
<dbReference type="EC" id="1.1.1.292" evidence="3"/>
<dbReference type="Proteomes" id="UP000095488">
    <property type="component" value="Unassembled WGS sequence"/>
</dbReference>
<feature type="domain" description="Gfo/Idh/MocA-like oxidoreductase N-terminal" evidence="1">
    <location>
        <begin position="1"/>
        <end position="118"/>
    </location>
</feature>
<sequence>MRFGIIGTNFISNNFMDAAKHIKDFELIAVCSGKEENAKKFAQKYGAKKVFTSWEEMARSGMIDAVYIATPNYLHCKQTLEFLDNDIHVLCEKPMASNIHEVKLMINKAIEKGVVLMEAMKPTLMPNFIAVKENLNNIGKIRRAIFNYGKYSSRYDAYREGIILNAFKPEMSNGSIMDIGVYSIFNAVTLFGMPKKVYGNAIMLESGVDGIGSVILSYDDKEVILMHSKITDTTLPSEIQGEDGTIVIDDINSPSKITLYDKSRHIINLTRSQIGDNMFYEIDEFMKVVKLGQQQSNTNTHEISLMVHEIITEIRKQIGLKFVADEINM</sequence>
<dbReference type="Pfam" id="PF22725">
    <property type="entry name" value="GFO_IDH_MocA_C3"/>
    <property type="match status" value="1"/>
</dbReference>
<dbReference type="SUPFAM" id="SSF51735">
    <property type="entry name" value="NAD(P)-binding Rossmann-fold domains"/>
    <property type="match status" value="1"/>
</dbReference>
<dbReference type="SUPFAM" id="SSF55347">
    <property type="entry name" value="Glyceraldehyde-3-phosphate dehydrogenase-like, C-terminal domain"/>
    <property type="match status" value="1"/>
</dbReference>
<dbReference type="PANTHER" id="PTHR43054:SF1">
    <property type="entry name" value="SCYLLO-INOSITOL 2-DEHYDROGENASE (NADP(+)) IOLU"/>
    <property type="match status" value="1"/>
</dbReference>
<dbReference type="EMBL" id="CYZR01000009">
    <property type="protein sequence ID" value="CUO19337.1"/>
    <property type="molecule type" value="Genomic_DNA"/>
</dbReference>
<name>A0ABP2AS62_SARVE</name>
<comment type="caution">
    <text evidence="3">The sequence shown here is derived from an EMBL/GenBank/DDBJ whole genome shotgun (WGS) entry which is preliminary data.</text>
</comment>
<dbReference type="Gene3D" id="3.40.50.720">
    <property type="entry name" value="NAD(P)-binding Rossmann-like Domain"/>
    <property type="match status" value="1"/>
</dbReference>
<dbReference type="InterPro" id="IPR055170">
    <property type="entry name" value="GFO_IDH_MocA-like_dom"/>
</dbReference>
<accession>A0ABP2AS62</accession>
<dbReference type="Gene3D" id="3.30.360.10">
    <property type="entry name" value="Dihydrodipicolinate Reductase, domain 2"/>
    <property type="match status" value="1"/>
</dbReference>